<proteinExistence type="predicted"/>
<dbReference type="Proteomes" id="UP000755585">
    <property type="component" value="Unassembled WGS sequence"/>
</dbReference>
<sequence length="71" mass="8022">MPIEHDFWRFYRPLLRPGTYEVGAQVTVTAAPRSDSVFRDWTVNGAVVATTPSYIFTVTTDQILTANFTPK</sequence>
<comment type="caution">
    <text evidence="2">The sequence shown here is derived from an EMBL/GenBank/DDBJ whole genome shotgun (WGS) entry which is preliminary data.</text>
</comment>
<reference evidence="2 3" key="1">
    <citation type="submission" date="2021-03" db="EMBL/GenBank/DDBJ databases">
        <title>Sequencing the genomes of 1000 actinobacteria strains.</title>
        <authorList>
            <person name="Klenk H.-P."/>
        </authorList>
    </citation>
    <scope>NUCLEOTIDE SEQUENCE [LARGE SCALE GENOMIC DNA]</scope>
    <source>
        <strain evidence="2 3">DSM 18824</strain>
    </source>
</reference>
<protein>
    <recommendedName>
        <fullName evidence="1">Bacterial repeat domain-containing protein</fullName>
    </recommendedName>
</protein>
<dbReference type="Pfam" id="PF18998">
    <property type="entry name" value="Flg_new_2"/>
    <property type="match status" value="1"/>
</dbReference>
<organism evidence="2 3">
    <name type="scientific">Kribbella aluminosa</name>
    <dbReference type="NCBI Taxonomy" id="416017"/>
    <lineage>
        <taxon>Bacteria</taxon>
        <taxon>Bacillati</taxon>
        <taxon>Actinomycetota</taxon>
        <taxon>Actinomycetes</taxon>
        <taxon>Propionibacteriales</taxon>
        <taxon>Kribbellaceae</taxon>
        <taxon>Kribbella</taxon>
    </lineage>
</organism>
<dbReference type="EMBL" id="JAGINT010000001">
    <property type="protein sequence ID" value="MBP2352954.1"/>
    <property type="molecule type" value="Genomic_DNA"/>
</dbReference>
<dbReference type="InterPro" id="IPR044060">
    <property type="entry name" value="Bacterial_rp_domain"/>
</dbReference>
<keyword evidence="3" id="KW-1185">Reference proteome</keyword>
<evidence type="ECO:0000313" key="3">
    <source>
        <dbReference type="Proteomes" id="UP000755585"/>
    </source>
</evidence>
<evidence type="ECO:0000313" key="2">
    <source>
        <dbReference type="EMBL" id="MBP2352954.1"/>
    </source>
</evidence>
<feature type="domain" description="Bacterial repeat" evidence="1">
    <location>
        <begin position="18"/>
        <end position="70"/>
    </location>
</feature>
<name>A0ABS4UMW2_9ACTN</name>
<gene>
    <name evidence="2" type="ORF">JOF29_004037</name>
</gene>
<accession>A0ABS4UMW2</accession>
<dbReference type="RefSeq" id="WP_209695623.1">
    <property type="nucleotide sequence ID" value="NZ_BAAAVU010000006.1"/>
</dbReference>
<evidence type="ECO:0000259" key="1">
    <source>
        <dbReference type="Pfam" id="PF18998"/>
    </source>
</evidence>